<accession>A0A5B9QGC3</accession>
<protein>
    <submittedName>
        <fullName evidence="1">Uncharacterized protein</fullName>
    </submittedName>
</protein>
<sequence>MEDKPITESDKRAIRTMVAMGCEITVAAQALGWNSEQLADELHSNPAFASEVEQAEGQAQFHFVRSLHSASKDEKHWRAATWWLERRAQKQFALRGSRAWTDAELVAFLDSLTTIIVKSVSNLEDRQQLLADLGSLAQGETHTSEGALK</sequence>
<name>A0A5B9QGC3_9BACT</name>
<dbReference type="OrthoDB" id="282126at2"/>
<reference evidence="1 2" key="1">
    <citation type="submission" date="2019-08" db="EMBL/GenBank/DDBJ databases">
        <title>Deep-cultivation of Planctomycetes and their phenomic and genomic characterization uncovers novel biology.</title>
        <authorList>
            <person name="Wiegand S."/>
            <person name="Jogler M."/>
            <person name="Boedeker C."/>
            <person name="Pinto D."/>
            <person name="Vollmers J."/>
            <person name="Rivas-Marin E."/>
            <person name="Kohn T."/>
            <person name="Peeters S.H."/>
            <person name="Heuer A."/>
            <person name="Rast P."/>
            <person name="Oberbeckmann S."/>
            <person name="Bunk B."/>
            <person name="Jeske O."/>
            <person name="Meyerdierks A."/>
            <person name="Storesund J.E."/>
            <person name="Kallscheuer N."/>
            <person name="Luecker S."/>
            <person name="Lage O.M."/>
            <person name="Pohl T."/>
            <person name="Merkel B.J."/>
            <person name="Hornburger P."/>
            <person name="Mueller R.-W."/>
            <person name="Bruemmer F."/>
            <person name="Labrenz M."/>
            <person name="Spormann A.M."/>
            <person name="Op den Camp H."/>
            <person name="Overmann J."/>
            <person name="Amann R."/>
            <person name="Jetten M.S.M."/>
            <person name="Mascher T."/>
            <person name="Medema M.H."/>
            <person name="Devos D.P."/>
            <person name="Kaster A.-K."/>
            <person name="Ovreas L."/>
            <person name="Rohde M."/>
            <person name="Galperin M.Y."/>
            <person name="Jogler C."/>
        </authorList>
    </citation>
    <scope>NUCLEOTIDE SEQUENCE [LARGE SCALE GENOMIC DNA]</scope>
    <source>
        <strain evidence="1 2">Pr1d</strain>
    </source>
</reference>
<dbReference type="KEGG" id="bgok:Pr1d_51820"/>
<dbReference type="EMBL" id="CP042913">
    <property type="protein sequence ID" value="QEG37834.1"/>
    <property type="molecule type" value="Genomic_DNA"/>
</dbReference>
<dbReference type="RefSeq" id="WP_148076010.1">
    <property type="nucleotide sequence ID" value="NZ_CP042913.1"/>
</dbReference>
<gene>
    <name evidence="1" type="ORF">Pr1d_51820</name>
</gene>
<organism evidence="1 2">
    <name type="scientific">Bythopirellula goksoeyrii</name>
    <dbReference type="NCBI Taxonomy" id="1400387"/>
    <lineage>
        <taxon>Bacteria</taxon>
        <taxon>Pseudomonadati</taxon>
        <taxon>Planctomycetota</taxon>
        <taxon>Planctomycetia</taxon>
        <taxon>Pirellulales</taxon>
        <taxon>Lacipirellulaceae</taxon>
        <taxon>Bythopirellula</taxon>
    </lineage>
</organism>
<evidence type="ECO:0000313" key="2">
    <source>
        <dbReference type="Proteomes" id="UP000323917"/>
    </source>
</evidence>
<proteinExistence type="predicted"/>
<dbReference type="AlphaFoldDB" id="A0A5B9QGC3"/>
<dbReference type="Proteomes" id="UP000323917">
    <property type="component" value="Chromosome"/>
</dbReference>
<evidence type="ECO:0000313" key="1">
    <source>
        <dbReference type="EMBL" id="QEG37834.1"/>
    </source>
</evidence>
<keyword evidence="2" id="KW-1185">Reference proteome</keyword>